<proteinExistence type="predicted"/>
<dbReference type="Proteomes" id="UP001165186">
    <property type="component" value="Unassembled WGS sequence"/>
</dbReference>
<accession>A0ACB5SB64</accession>
<reference evidence="1" key="1">
    <citation type="submission" date="2024-09" db="EMBL/GenBank/DDBJ databases">
        <title>Draft Genome Sequences of Neofusicoccum parvum.</title>
        <authorList>
            <person name="Ashida A."/>
            <person name="Camagna M."/>
            <person name="Tanaka A."/>
            <person name="Takemoto D."/>
        </authorList>
    </citation>
    <scope>NUCLEOTIDE SEQUENCE</scope>
    <source>
        <strain evidence="1">PPO83</strain>
    </source>
</reference>
<comment type="caution">
    <text evidence="1">The sequence shown here is derived from an EMBL/GenBank/DDBJ whole genome shotgun (WGS) entry which is preliminary data.</text>
</comment>
<gene>
    <name evidence="1" type="primary">g351</name>
    <name evidence="1" type="ORF">NpPPO83_00000351</name>
</gene>
<evidence type="ECO:0000313" key="2">
    <source>
        <dbReference type="Proteomes" id="UP001165186"/>
    </source>
</evidence>
<protein>
    <submittedName>
        <fullName evidence="1">AMP-binding enzyme</fullName>
    </submittedName>
</protein>
<organism evidence="1 2">
    <name type="scientific">Neofusicoccum parvum</name>
    <dbReference type="NCBI Taxonomy" id="310453"/>
    <lineage>
        <taxon>Eukaryota</taxon>
        <taxon>Fungi</taxon>
        <taxon>Dikarya</taxon>
        <taxon>Ascomycota</taxon>
        <taxon>Pezizomycotina</taxon>
        <taxon>Dothideomycetes</taxon>
        <taxon>Dothideomycetes incertae sedis</taxon>
        <taxon>Botryosphaeriales</taxon>
        <taxon>Botryosphaeriaceae</taxon>
        <taxon>Neofusicoccum</taxon>
    </lineage>
</organism>
<sequence>MKPRMDNPALISRFNGWHMELEQLDSAYGSYIDKMPHIDEIVNSANQVVANSGPRTIAFTLEEATSRSSDIDEFNFILVHRFIRDDELTRLRERETISPAERKKMDMRKKRQENYALQIGAFSELVSCVTYPILVNGIVAFGGIFAGINPAYTQYEIAHAIKAAKIKCFITEPDLVKNVLPAARDAGIPESRIFIFDKPSQTVPAGMQSWTTLLSYGEQDWVRFDDLETVKTTEAARLFSSGMTGLPKAARLSHHNFIAQHHVTEPQTFLPFKPGILVAIPLFHAGAAPRTHFSPLRSGTQTYIMRRFDAAAFLANVERHRITVLVGVPAMMRALLDQRPSPHALRSVRAASSGAAPLHRDVRARVKALLGPAVPYTQAWGMTETACRATGFAWPDEDADDADDAACSVGYAVPGLDLKLTDEAGREVAACDDDDARGELWVRGPIVFMGYVDSPAANAAWDADGFFPTGDVAYCSGRNGQWYIVDRKKELIKVRGFQVAPPELEGVLLTHPLVADVAVVGVKATPDGSELPRAYVVRRPGAEGDALMVQDVKKYVAERLSSYKRLEGGVVFVDELPKNPTMKVMKNVLRERAAKEMGTKL</sequence>
<name>A0ACB5SB64_9PEZI</name>
<keyword evidence="2" id="KW-1185">Reference proteome</keyword>
<evidence type="ECO:0000313" key="1">
    <source>
        <dbReference type="EMBL" id="GME33358.1"/>
    </source>
</evidence>
<dbReference type="EMBL" id="BSXG01000064">
    <property type="protein sequence ID" value="GME33358.1"/>
    <property type="molecule type" value="Genomic_DNA"/>
</dbReference>